<evidence type="ECO:0000256" key="3">
    <source>
        <dbReference type="ARBA" id="ARBA00022448"/>
    </source>
</evidence>
<keyword evidence="7 9" id="KW-1133">Transmembrane helix</keyword>
<feature type="domain" description="ABC transmembrane type-1" evidence="10">
    <location>
        <begin position="463"/>
        <end position="684"/>
    </location>
</feature>
<dbReference type="PANTHER" id="PTHR47314">
    <property type="entry name" value="MALTOSE/MALTODEXTRIN TRANSPORT SYSTEM PERMEASE PROTEIN MALF"/>
    <property type="match status" value="1"/>
</dbReference>
<evidence type="ECO:0000256" key="8">
    <source>
        <dbReference type="ARBA" id="ARBA00023136"/>
    </source>
</evidence>
<feature type="transmembrane region" description="Helical" evidence="9">
    <location>
        <begin position="342"/>
        <end position="365"/>
    </location>
</feature>
<keyword evidence="5" id="KW-0762">Sugar transport</keyword>
<evidence type="ECO:0000256" key="5">
    <source>
        <dbReference type="ARBA" id="ARBA00022597"/>
    </source>
</evidence>
<feature type="transmembrane region" description="Helical" evidence="9">
    <location>
        <begin position="468"/>
        <end position="489"/>
    </location>
</feature>
<protein>
    <submittedName>
        <fullName evidence="11">Arabinogalactan oligomer/maltooligosaccharide transport system permease protein</fullName>
    </submittedName>
</protein>
<dbReference type="InterPro" id="IPR000515">
    <property type="entry name" value="MetI-like"/>
</dbReference>
<sequence length="696" mass="79743">MANYNIHLYDDIGNKYERKNDFLKEIANLQMKIDEEPGRKKEYQNKISEIKKNRNNHPYIKKLNKFKIMEKTFLKDLSLKVNKEKSKISTENSAKLKNLKLELYKSTEKRNFYEKFIDLTYDAKFLYEENKMKTRHLPEIIKELETNEGELKKALDLKNNINKENEAKIKIEFDKYKKEKEEKLSKKIESLKTKRKDGLISEKALKNGIIELKREHKESLNMKSFESEEKSNKEFIKNRKYEIKNGTKRKLQVMYADIADIRRKNPVETEKTSPKIAYFTFLLPGLGQLLNKQYIKMVLFIFASLFIYFAAIPYALGYGNYQGEGVAGLISLAEGGRRLDKSLIFMIEGIIAVYLLIFSFGLYVISFRDVLKVEKDIIKGIRPKNWFESKNSISKDGFPYIVSIPALIVIVFIVLVPITTAILLSFTGMDPQNQSKFGWVGIRNYRLIALGQGLAGSVFWLILVWTIIWTLVATSLAIAIGFLLAFLANNERVIGKTFFRIVFLLPWAVPGFISIMFFSIMLSPNAVLTEIISGIAGRTIGVKTDPFLSRVALIMIQGWLGSAYVFLLSTGVLQSIPEDLYEAAQIDGATSFQKLKKITLPIVLFQTAPLLIGQYTFNFNNFSIIYLFNGGGPFNPIRYGNLAGSTDLLISYIYKLTMENQYQAIGAAITIVISLGLMFFAFIGFRNSKAFREERL</sequence>
<name>A0ABS4KIQ1_9FIRM</name>
<evidence type="ECO:0000313" key="12">
    <source>
        <dbReference type="Proteomes" id="UP001314903"/>
    </source>
</evidence>
<comment type="similarity">
    <text evidence="2">Belongs to the binding-protein-dependent transport system permease family. MalFG subfamily.</text>
</comment>
<evidence type="ECO:0000256" key="9">
    <source>
        <dbReference type="RuleBase" id="RU363032"/>
    </source>
</evidence>
<evidence type="ECO:0000256" key="2">
    <source>
        <dbReference type="ARBA" id="ARBA00009047"/>
    </source>
</evidence>
<accession>A0ABS4KIQ1</accession>
<evidence type="ECO:0000313" key="11">
    <source>
        <dbReference type="EMBL" id="MBP2027663.1"/>
    </source>
</evidence>
<keyword evidence="12" id="KW-1185">Reference proteome</keyword>
<proteinExistence type="inferred from homology"/>
<dbReference type="PROSITE" id="PS50928">
    <property type="entry name" value="ABC_TM1"/>
    <property type="match status" value="1"/>
</dbReference>
<feature type="transmembrane region" description="Helical" evidence="9">
    <location>
        <begin position="547"/>
        <end position="567"/>
    </location>
</feature>
<dbReference type="RefSeq" id="WP_209660727.1">
    <property type="nucleotide sequence ID" value="NZ_JAGGLI010000014.1"/>
</dbReference>
<dbReference type="Gene3D" id="1.10.3720.10">
    <property type="entry name" value="MetI-like"/>
    <property type="match status" value="1"/>
</dbReference>
<feature type="transmembrane region" description="Helical" evidence="9">
    <location>
        <begin position="664"/>
        <end position="685"/>
    </location>
</feature>
<feature type="transmembrane region" description="Helical" evidence="9">
    <location>
        <begin position="501"/>
        <end position="522"/>
    </location>
</feature>
<keyword evidence="8 9" id="KW-0472">Membrane</keyword>
<dbReference type="PANTHER" id="PTHR47314:SF1">
    <property type="entry name" value="MALTOSE_MALTODEXTRIN TRANSPORT SYSTEM PERMEASE PROTEIN MALF"/>
    <property type="match status" value="1"/>
</dbReference>
<dbReference type="Proteomes" id="UP001314903">
    <property type="component" value="Unassembled WGS sequence"/>
</dbReference>
<organism evidence="11 12">
    <name type="scientific">Acetoanaerobium pronyense</name>
    <dbReference type="NCBI Taxonomy" id="1482736"/>
    <lineage>
        <taxon>Bacteria</taxon>
        <taxon>Bacillati</taxon>
        <taxon>Bacillota</taxon>
        <taxon>Clostridia</taxon>
        <taxon>Peptostreptococcales</taxon>
        <taxon>Filifactoraceae</taxon>
        <taxon>Acetoanaerobium</taxon>
    </lineage>
</organism>
<feature type="transmembrane region" description="Helical" evidence="9">
    <location>
        <begin position="297"/>
        <end position="321"/>
    </location>
</feature>
<comment type="subcellular location">
    <subcellularLocation>
        <location evidence="1 9">Cell membrane</location>
        <topology evidence="1 9">Multi-pass membrane protein</topology>
    </subcellularLocation>
</comment>
<keyword evidence="3 9" id="KW-0813">Transport</keyword>
<reference evidence="11 12" key="1">
    <citation type="submission" date="2021-03" db="EMBL/GenBank/DDBJ databases">
        <title>Genomic Encyclopedia of Type Strains, Phase IV (KMG-IV): sequencing the most valuable type-strain genomes for metagenomic binning, comparative biology and taxonomic classification.</title>
        <authorList>
            <person name="Goeker M."/>
        </authorList>
    </citation>
    <scope>NUCLEOTIDE SEQUENCE [LARGE SCALE GENOMIC DNA]</scope>
    <source>
        <strain evidence="11 12">DSM 27512</strain>
    </source>
</reference>
<comment type="caution">
    <text evidence="11">The sequence shown here is derived from an EMBL/GenBank/DDBJ whole genome shotgun (WGS) entry which is preliminary data.</text>
</comment>
<evidence type="ECO:0000259" key="10">
    <source>
        <dbReference type="PROSITE" id="PS50928"/>
    </source>
</evidence>
<dbReference type="SUPFAM" id="SSF161098">
    <property type="entry name" value="MetI-like"/>
    <property type="match status" value="1"/>
</dbReference>
<dbReference type="CDD" id="cd06261">
    <property type="entry name" value="TM_PBP2"/>
    <property type="match status" value="1"/>
</dbReference>
<evidence type="ECO:0000256" key="1">
    <source>
        <dbReference type="ARBA" id="ARBA00004651"/>
    </source>
</evidence>
<feature type="transmembrane region" description="Helical" evidence="9">
    <location>
        <begin position="598"/>
        <end position="617"/>
    </location>
</feature>
<dbReference type="Pfam" id="PF00528">
    <property type="entry name" value="BPD_transp_1"/>
    <property type="match status" value="1"/>
</dbReference>
<keyword evidence="6 9" id="KW-0812">Transmembrane</keyword>
<evidence type="ECO:0000256" key="4">
    <source>
        <dbReference type="ARBA" id="ARBA00022475"/>
    </source>
</evidence>
<evidence type="ECO:0000256" key="6">
    <source>
        <dbReference type="ARBA" id="ARBA00022692"/>
    </source>
</evidence>
<evidence type="ECO:0000256" key="7">
    <source>
        <dbReference type="ARBA" id="ARBA00022989"/>
    </source>
</evidence>
<keyword evidence="4" id="KW-1003">Cell membrane</keyword>
<feature type="transmembrane region" description="Helical" evidence="9">
    <location>
        <begin position="400"/>
        <end position="424"/>
    </location>
</feature>
<dbReference type="EMBL" id="JAGGLI010000014">
    <property type="protein sequence ID" value="MBP2027663.1"/>
    <property type="molecule type" value="Genomic_DNA"/>
</dbReference>
<gene>
    <name evidence="11" type="ORF">J2Z35_001460</name>
</gene>
<dbReference type="InterPro" id="IPR035906">
    <property type="entry name" value="MetI-like_sf"/>
</dbReference>